<name>A0A6J5NG91_9CAUD</name>
<accession>A0A6J5NG91</accession>
<organism evidence="1">
    <name type="scientific">uncultured Caudovirales phage</name>
    <dbReference type="NCBI Taxonomy" id="2100421"/>
    <lineage>
        <taxon>Viruses</taxon>
        <taxon>Duplodnaviria</taxon>
        <taxon>Heunggongvirae</taxon>
        <taxon>Uroviricota</taxon>
        <taxon>Caudoviricetes</taxon>
        <taxon>Peduoviridae</taxon>
        <taxon>Maltschvirus</taxon>
        <taxon>Maltschvirus maltsch</taxon>
    </lineage>
</organism>
<evidence type="ECO:0000313" key="1">
    <source>
        <dbReference type="EMBL" id="CAB4157797.1"/>
    </source>
</evidence>
<dbReference type="EMBL" id="LR796654">
    <property type="protein sequence ID" value="CAB4157797.1"/>
    <property type="molecule type" value="Genomic_DNA"/>
</dbReference>
<evidence type="ECO:0000313" key="2">
    <source>
        <dbReference type="EMBL" id="CAB5225480.1"/>
    </source>
</evidence>
<gene>
    <name evidence="1" type="ORF">UFOVP686_42</name>
    <name evidence="2" type="ORF">UFOVP752_24</name>
</gene>
<reference evidence="1" key="1">
    <citation type="submission" date="2020-04" db="EMBL/GenBank/DDBJ databases">
        <authorList>
            <person name="Chiriac C."/>
            <person name="Salcher M."/>
            <person name="Ghai R."/>
            <person name="Kavagutti S V."/>
        </authorList>
    </citation>
    <scope>NUCLEOTIDE SEQUENCE</scope>
</reference>
<dbReference type="EMBL" id="LR798346">
    <property type="protein sequence ID" value="CAB5225480.1"/>
    <property type="molecule type" value="Genomic_DNA"/>
</dbReference>
<protein>
    <submittedName>
        <fullName evidence="1">Uncharacterized protein</fullName>
    </submittedName>
</protein>
<sequence length="83" mass="9833">MRYEHIIELDTRDSQDMIDVFDQDGREEFLNEMRLYHLAGHHHILDDHELVDCIHGQMMIDGPYVAWFDRDRVVVGIACAILH</sequence>
<proteinExistence type="predicted"/>